<evidence type="ECO:0000256" key="1">
    <source>
        <dbReference type="ARBA" id="ARBA00004141"/>
    </source>
</evidence>
<keyword evidence="9" id="KW-1185">Reference proteome</keyword>
<comment type="caution">
    <text evidence="8">The sequence shown here is derived from an EMBL/GenBank/DDBJ whole genome shotgun (WGS) entry which is preliminary data.</text>
</comment>
<dbReference type="GO" id="GO:0046872">
    <property type="term" value="F:metal ion binding"/>
    <property type="evidence" value="ECO:0007669"/>
    <property type="project" value="UniProtKB-KW"/>
</dbReference>
<evidence type="ECO:0000256" key="5">
    <source>
        <dbReference type="PIRSR" id="PIRSR604254-1"/>
    </source>
</evidence>
<dbReference type="PANTHER" id="PTHR20855">
    <property type="entry name" value="ADIPOR/PROGESTIN RECEPTOR-RELATED"/>
    <property type="match status" value="1"/>
</dbReference>
<feature type="transmembrane region" description="Helical" evidence="7">
    <location>
        <begin position="259"/>
        <end position="280"/>
    </location>
</feature>
<dbReference type="GO" id="GO:0006882">
    <property type="term" value="P:intracellular zinc ion homeostasis"/>
    <property type="evidence" value="ECO:0007669"/>
    <property type="project" value="TreeGrafter"/>
</dbReference>
<feature type="transmembrane region" description="Helical" evidence="7">
    <location>
        <begin position="286"/>
        <end position="306"/>
    </location>
</feature>
<name>A0AAD7F357_9AGAR</name>
<keyword evidence="4 7" id="KW-0472">Membrane</keyword>
<dbReference type="GO" id="GO:0038023">
    <property type="term" value="F:signaling receptor activity"/>
    <property type="evidence" value="ECO:0007669"/>
    <property type="project" value="TreeGrafter"/>
</dbReference>
<comment type="subcellular location">
    <subcellularLocation>
        <location evidence="1">Membrane</location>
        <topology evidence="1">Multi-pass membrane protein</topology>
    </subcellularLocation>
</comment>
<evidence type="ECO:0000256" key="2">
    <source>
        <dbReference type="ARBA" id="ARBA00022692"/>
    </source>
</evidence>
<feature type="transmembrane region" description="Helical" evidence="7">
    <location>
        <begin position="196"/>
        <end position="217"/>
    </location>
</feature>
<feature type="binding site" evidence="5">
    <location>
        <position position="179"/>
    </location>
    <ligand>
        <name>Zn(2+)</name>
        <dbReference type="ChEBI" id="CHEBI:29105"/>
    </ligand>
</feature>
<keyword evidence="5" id="KW-0862">Zinc</keyword>
<feature type="binding site" evidence="5">
    <location>
        <position position="335"/>
    </location>
    <ligand>
        <name>Zn(2+)</name>
        <dbReference type="ChEBI" id="CHEBI:29105"/>
    </ligand>
</feature>
<keyword evidence="2 7" id="KW-0812">Transmembrane</keyword>
<feature type="region of interest" description="Disordered" evidence="6">
    <location>
        <begin position="1"/>
        <end position="21"/>
    </location>
</feature>
<dbReference type="EMBL" id="JARIHO010000004">
    <property type="protein sequence ID" value="KAJ7362549.1"/>
    <property type="molecule type" value="Genomic_DNA"/>
</dbReference>
<reference evidence="8" key="1">
    <citation type="submission" date="2023-03" db="EMBL/GenBank/DDBJ databases">
        <title>Massive genome expansion in bonnet fungi (Mycena s.s.) driven by repeated elements and novel gene families across ecological guilds.</title>
        <authorList>
            <consortium name="Lawrence Berkeley National Laboratory"/>
            <person name="Harder C.B."/>
            <person name="Miyauchi S."/>
            <person name="Viragh M."/>
            <person name="Kuo A."/>
            <person name="Thoen E."/>
            <person name="Andreopoulos B."/>
            <person name="Lu D."/>
            <person name="Skrede I."/>
            <person name="Drula E."/>
            <person name="Henrissat B."/>
            <person name="Morin E."/>
            <person name="Kohler A."/>
            <person name="Barry K."/>
            <person name="LaButti K."/>
            <person name="Morin E."/>
            <person name="Salamov A."/>
            <person name="Lipzen A."/>
            <person name="Mereny Z."/>
            <person name="Hegedus B."/>
            <person name="Baldrian P."/>
            <person name="Stursova M."/>
            <person name="Weitz H."/>
            <person name="Taylor A."/>
            <person name="Grigoriev I.V."/>
            <person name="Nagy L.G."/>
            <person name="Martin F."/>
            <person name="Kauserud H."/>
        </authorList>
    </citation>
    <scope>NUCLEOTIDE SEQUENCE</scope>
    <source>
        <strain evidence="8">CBHHK002</strain>
    </source>
</reference>
<protein>
    <submittedName>
        <fullName evidence="8">Hemolysin-III related-domain-containing protein</fullName>
    </submittedName>
</protein>
<evidence type="ECO:0000313" key="9">
    <source>
        <dbReference type="Proteomes" id="UP001218218"/>
    </source>
</evidence>
<keyword evidence="3 7" id="KW-1133">Transmembrane helix</keyword>
<keyword evidence="5" id="KW-0479">Metal-binding</keyword>
<feature type="transmembrane region" description="Helical" evidence="7">
    <location>
        <begin position="162"/>
        <end position="184"/>
    </location>
</feature>
<feature type="transmembrane region" description="Helical" evidence="7">
    <location>
        <begin position="223"/>
        <end position="247"/>
    </location>
</feature>
<gene>
    <name evidence="8" type="ORF">DFH08DRAFT_950812</name>
</gene>
<evidence type="ECO:0000256" key="4">
    <source>
        <dbReference type="ARBA" id="ARBA00023136"/>
    </source>
</evidence>
<dbReference type="Proteomes" id="UP001218218">
    <property type="component" value="Unassembled WGS sequence"/>
</dbReference>
<feature type="binding site" evidence="5">
    <location>
        <position position="331"/>
    </location>
    <ligand>
        <name>Zn(2+)</name>
        <dbReference type="ChEBI" id="CHEBI:29105"/>
    </ligand>
</feature>
<dbReference type="AlphaFoldDB" id="A0AAD7F357"/>
<evidence type="ECO:0000313" key="8">
    <source>
        <dbReference type="EMBL" id="KAJ7362549.1"/>
    </source>
</evidence>
<dbReference type="GO" id="GO:0016020">
    <property type="term" value="C:membrane"/>
    <property type="evidence" value="ECO:0007669"/>
    <property type="project" value="UniProtKB-SubCell"/>
</dbReference>
<dbReference type="InterPro" id="IPR004254">
    <property type="entry name" value="AdipoR/HlyIII-related"/>
</dbReference>
<sequence>MATQASRRGRRRRSSPDAATSSSAHALASLATFRPSLIALVAAIPHRLSLLVAATPAALLAQLPAYCNRATSEDVESLDPDVAAALKHSCDGRHLISYADLPGAWHNNPHISTGYRFIPLNHYPALLYSIFTPHNEFLNIQTHLLPLLLWGATFRASDPAEAVFTACVLICLGSSVVWHTMAGCAHRGTMKFCARVDYVGIGWLISASIGTIVYYGYAAHPHLAYPFLALCLLMAVTGSILPFMAWFDRYENRLWRLSFFLALVFCAAAPVAGIALLYGASAMAAFVAPLLPTLASCALGIVFYALHIPERFLVPGGRWARRLEHIGGGSHALWHACIVLGIAQWREALGVLRAGVVVSAAA</sequence>
<dbReference type="Pfam" id="PF03006">
    <property type="entry name" value="HlyIII"/>
    <property type="match status" value="1"/>
</dbReference>
<dbReference type="PANTHER" id="PTHR20855:SF97">
    <property type="entry name" value="ADIPOR-LIKE RECEPTOR IZH3-RELATED"/>
    <property type="match status" value="1"/>
</dbReference>
<proteinExistence type="predicted"/>
<evidence type="ECO:0000256" key="7">
    <source>
        <dbReference type="SAM" id="Phobius"/>
    </source>
</evidence>
<accession>A0AAD7F357</accession>
<evidence type="ECO:0000256" key="6">
    <source>
        <dbReference type="SAM" id="MobiDB-lite"/>
    </source>
</evidence>
<evidence type="ECO:0000256" key="3">
    <source>
        <dbReference type="ARBA" id="ARBA00022989"/>
    </source>
</evidence>
<organism evidence="8 9">
    <name type="scientific">Mycena albidolilacea</name>
    <dbReference type="NCBI Taxonomy" id="1033008"/>
    <lineage>
        <taxon>Eukaryota</taxon>
        <taxon>Fungi</taxon>
        <taxon>Dikarya</taxon>
        <taxon>Basidiomycota</taxon>
        <taxon>Agaricomycotina</taxon>
        <taxon>Agaricomycetes</taxon>
        <taxon>Agaricomycetidae</taxon>
        <taxon>Agaricales</taxon>
        <taxon>Marasmiineae</taxon>
        <taxon>Mycenaceae</taxon>
        <taxon>Mycena</taxon>
    </lineage>
</organism>